<gene>
    <name evidence="1" type="primary">holB</name>
    <name evidence="1" type="ordered locus">SGRA_2081</name>
</gene>
<dbReference type="GO" id="GO:0003887">
    <property type="term" value="F:DNA-directed DNA polymerase activity"/>
    <property type="evidence" value="ECO:0007669"/>
    <property type="project" value="UniProtKB-EC"/>
</dbReference>
<dbReference type="PANTHER" id="PTHR11669:SF8">
    <property type="entry name" value="DNA POLYMERASE III SUBUNIT DELTA"/>
    <property type="match status" value="1"/>
</dbReference>
<dbReference type="Pfam" id="PF13177">
    <property type="entry name" value="DNA_pol3_delta2"/>
    <property type="match status" value="1"/>
</dbReference>
<dbReference type="GO" id="GO:0006261">
    <property type="term" value="P:DNA-templated DNA replication"/>
    <property type="evidence" value="ECO:0007669"/>
    <property type="project" value="TreeGrafter"/>
</dbReference>
<proteinExistence type="predicted"/>
<evidence type="ECO:0000313" key="2">
    <source>
        <dbReference type="Proteomes" id="UP000007519"/>
    </source>
</evidence>
<accession>H6L2Q5</accession>
<dbReference type="Proteomes" id="UP000007519">
    <property type="component" value="Chromosome"/>
</dbReference>
<dbReference type="KEGG" id="sgn:SGRA_2081"/>
<dbReference type="OrthoDB" id="9811073at2"/>
<dbReference type="STRING" id="984262.SGRA_2081"/>
<keyword evidence="2" id="KW-1185">Reference proteome</keyword>
<name>H6L2Q5_SAPGL</name>
<organism evidence="1 2">
    <name type="scientific">Saprospira grandis (strain Lewin)</name>
    <dbReference type="NCBI Taxonomy" id="984262"/>
    <lineage>
        <taxon>Bacteria</taxon>
        <taxon>Pseudomonadati</taxon>
        <taxon>Bacteroidota</taxon>
        <taxon>Saprospiria</taxon>
        <taxon>Saprospirales</taxon>
        <taxon>Saprospiraceae</taxon>
        <taxon>Saprospira</taxon>
    </lineage>
</organism>
<reference evidence="1 2" key="1">
    <citation type="journal article" date="2012" name="Stand. Genomic Sci.">
        <title>Complete genome sequencing and analysis of Saprospira grandis str. Lewin, a predatory marine bacterium.</title>
        <authorList>
            <person name="Saw J.H."/>
            <person name="Yuryev A."/>
            <person name="Kanbe M."/>
            <person name="Hou S."/>
            <person name="Young A.G."/>
            <person name="Aizawa S."/>
            <person name="Alam M."/>
        </authorList>
    </citation>
    <scope>NUCLEOTIDE SEQUENCE [LARGE SCALE GENOMIC DNA]</scope>
    <source>
        <strain evidence="1 2">Lewin</strain>
    </source>
</reference>
<sequence length="385" mass="43758">MQFKDVLGQKAAIEQLKVSYEHERTAHAQIFVGPEGAGGLALALAYSQYLLCEKNESGIADACGQCNACKKVQRNIHPDLHFSYPNIDSKAVSSDHIKEWRKMLEEKGPYVNMNDWLFYLGANNQRGNINKRECVDIVRKFSFTRVEGRFKILLLWMPEYLDKEGNRLLKLIEEPEPNTVFLLVAERAELILNTILSRCQLLKLPALDDELIAEALVQEGVPTQTAKEVAYLSEGNYRKAKQLASGQNQEEQQLGQAFAGWLRACYQGRGPMVYWVEQFVTGKHPKEGKKGSKTGRKEQLLFLEYGLFFLRELSLLQAGFPPSGLRLSAQDQKAAQGLAKLLPLPAIDKLQQLFNDHLYFIERNAHPKVLFLDLSIKIHRIFKPL</sequence>
<dbReference type="SUPFAM" id="SSF52540">
    <property type="entry name" value="P-loop containing nucleoside triphosphate hydrolases"/>
    <property type="match status" value="1"/>
</dbReference>
<dbReference type="InterPro" id="IPR027417">
    <property type="entry name" value="P-loop_NTPase"/>
</dbReference>
<dbReference type="EMBL" id="CP002831">
    <property type="protein sequence ID" value="AFC24812.1"/>
    <property type="molecule type" value="Genomic_DNA"/>
</dbReference>
<dbReference type="HOGENOM" id="CLU_006229_4_2_10"/>
<keyword evidence="1" id="KW-0808">Transferase</keyword>
<dbReference type="InterPro" id="IPR050238">
    <property type="entry name" value="DNA_Rep/Repair_Clamp_Loader"/>
</dbReference>
<dbReference type="PANTHER" id="PTHR11669">
    <property type="entry name" value="REPLICATION FACTOR C / DNA POLYMERASE III GAMMA-TAU SUBUNIT"/>
    <property type="match status" value="1"/>
</dbReference>
<keyword evidence="1" id="KW-0548">Nucleotidyltransferase</keyword>
<dbReference type="EC" id="2.7.7.7" evidence="1"/>
<dbReference type="eggNOG" id="COG0470">
    <property type="taxonomic scope" value="Bacteria"/>
</dbReference>
<dbReference type="AlphaFoldDB" id="H6L2Q5"/>
<dbReference type="Gene3D" id="3.40.50.300">
    <property type="entry name" value="P-loop containing nucleotide triphosphate hydrolases"/>
    <property type="match status" value="1"/>
</dbReference>
<evidence type="ECO:0000313" key="1">
    <source>
        <dbReference type="EMBL" id="AFC24812.1"/>
    </source>
</evidence>
<protein>
    <submittedName>
        <fullName evidence="1">DNA polymerase III gamma/tau subunits-like protein</fullName>
        <ecNumber evidence="1">2.7.7.7</ecNumber>
    </submittedName>
</protein>
<dbReference type="RefSeq" id="WP_015692431.1">
    <property type="nucleotide sequence ID" value="NC_016940.1"/>
</dbReference>